<comment type="cofactor">
    <cofactor evidence="10">
        <name>Mg(2+)</name>
        <dbReference type="ChEBI" id="CHEBI:18420"/>
    </cofactor>
    <text evidence="10">Mn(2+), Zn(2+), Cd(2+) and Co(2+) support activity to lesser extents.</text>
</comment>
<feature type="binding site" evidence="8">
    <location>
        <position position="362"/>
    </location>
    <ligand>
        <name>substrate</name>
    </ligand>
</feature>
<keyword evidence="11 14" id="KW-0418">Kinase</keyword>
<evidence type="ECO:0000256" key="8">
    <source>
        <dbReference type="PIRSR" id="PIRSR600829-2"/>
    </source>
</evidence>
<evidence type="ECO:0000256" key="5">
    <source>
        <dbReference type="ARBA" id="ARBA00022723"/>
    </source>
</evidence>
<dbReference type="InterPro" id="IPR050194">
    <property type="entry name" value="Glycosyltransferase_grp1"/>
</dbReference>
<comment type="subcellular location">
    <subcellularLocation>
        <location evidence="1 11">Cell inner membrane</location>
        <topology evidence="1 11">Multi-pass membrane protein</topology>
    </subcellularLocation>
</comment>
<keyword evidence="11" id="KW-0812">Transmembrane</keyword>
<sequence>MATKQFKILIVSDAWYPQVNGVVRTLTYTRNILTSRGHEVTMITPDLFRSFPCPTYPEIRLALFPSARVAEIIRETAPDILHIATEGPLGMAARNYAVRHNLNFSTAYHTRFPEYVHSRTMIPLSLTYMFIRWFHKHSKAVMVPTPTVLRDLQTWKIGNPVYWPRGVELDLFTPDDKRKPHKKPIYLSVGRVAVEKNLEAFLSLDLDGEKWVVGDGPAMKKLKAKYPDVNFIGTKSKEDLPYYYNLADVFVFPSKTDTFGLVLLEAMACGVPVAAFPVTGPIDVVGMPEASQAPQGGVLDHDLKVACEAALSLPRDKVRAYAETFSWDAATSLFESHLVASRADTTYNIIDNPHKGNKGISRAMRAAKNSIAGLVFAINEESAFRQELILALILVPVAVYLPVTYMEKTVMIASVMLVLIVELLNSSVEAAIDRISFDHHGLSKRAKDYGSAAVFLALALCGGIYAAVLVSFLWPV</sequence>
<evidence type="ECO:0000256" key="3">
    <source>
        <dbReference type="ARBA" id="ARBA00017575"/>
    </source>
</evidence>
<evidence type="ECO:0000256" key="10">
    <source>
        <dbReference type="PIRSR" id="PIRSR600829-4"/>
    </source>
</evidence>
<reference evidence="14 15" key="1">
    <citation type="journal article" date="2010" name="J. Bacteriol.">
        <title>Complete genome sequence of "Candidatus Puniceispirillum marinum" IMCC1322, a representative of the SAR116 clade in the Alphaproteobacteria.</title>
        <authorList>
            <person name="Oh H.M."/>
            <person name="Kwon K.K."/>
            <person name="Kang I."/>
            <person name="Kang S.G."/>
            <person name="Lee J.H."/>
            <person name="Kim S.J."/>
            <person name="Cho J.C."/>
        </authorList>
    </citation>
    <scope>NUCLEOTIDE SEQUENCE [LARGE SCALE GENOMIC DNA]</scope>
    <source>
        <strain evidence="14 15">IMCC1322</strain>
    </source>
</reference>
<comment type="catalytic activity">
    <reaction evidence="11">
        <text>a 1,2-diacyl-sn-glycerol + ATP = a 1,2-diacyl-sn-glycero-3-phosphate + ADP + H(+)</text>
        <dbReference type="Rhea" id="RHEA:10272"/>
        <dbReference type="ChEBI" id="CHEBI:15378"/>
        <dbReference type="ChEBI" id="CHEBI:17815"/>
        <dbReference type="ChEBI" id="CHEBI:30616"/>
        <dbReference type="ChEBI" id="CHEBI:58608"/>
        <dbReference type="ChEBI" id="CHEBI:456216"/>
        <dbReference type="EC" id="2.7.1.107"/>
    </reaction>
</comment>
<evidence type="ECO:0000313" key="15">
    <source>
        <dbReference type="Proteomes" id="UP000007460"/>
    </source>
</evidence>
<dbReference type="CAZy" id="GT4">
    <property type="family name" value="Glycosyltransferase Family 4"/>
</dbReference>
<dbReference type="PANTHER" id="PTHR45947">
    <property type="entry name" value="SULFOQUINOVOSYL TRANSFERASE SQD2"/>
    <property type="match status" value="1"/>
</dbReference>
<keyword evidence="11" id="KW-1208">Phospholipid metabolism</keyword>
<evidence type="ECO:0000256" key="1">
    <source>
        <dbReference type="ARBA" id="ARBA00004429"/>
    </source>
</evidence>
<feature type="binding site" evidence="8">
    <location>
        <position position="422"/>
    </location>
    <ligand>
        <name>substrate</name>
    </ligand>
</feature>
<feature type="binding site" evidence="9">
    <location>
        <begin position="447"/>
        <end position="448"/>
    </location>
    <ligand>
        <name>ATP</name>
        <dbReference type="ChEBI" id="CHEBI:30616"/>
    </ligand>
</feature>
<evidence type="ECO:0000313" key="14">
    <source>
        <dbReference type="EMBL" id="ADE40683.1"/>
    </source>
</evidence>
<keyword evidence="9 11" id="KW-0067">ATP-binding</keyword>
<feature type="domain" description="Glycosyl transferase family 1" evidence="12">
    <location>
        <begin position="176"/>
        <end position="287"/>
    </location>
</feature>
<feature type="transmembrane region" description="Helical" evidence="11">
    <location>
        <begin position="388"/>
        <end position="405"/>
    </location>
</feature>
<dbReference type="InterPro" id="IPR001296">
    <property type="entry name" value="Glyco_trans_1"/>
</dbReference>
<dbReference type="Proteomes" id="UP000007460">
    <property type="component" value="Chromosome"/>
</dbReference>
<keyword evidence="4 11" id="KW-0997">Cell inner membrane</keyword>
<dbReference type="eggNOG" id="COG0438">
    <property type="taxonomic scope" value="Bacteria"/>
</dbReference>
<dbReference type="STRING" id="488538.SAR116_2440"/>
<dbReference type="Gene3D" id="1.10.287.3610">
    <property type="match status" value="1"/>
</dbReference>
<dbReference type="Pfam" id="PF13439">
    <property type="entry name" value="Glyco_transf_4"/>
    <property type="match status" value="1"/>
</dbReference>
<dbReference type="GO" id="GO:0005886">
    <property type="term" value="C:plasma membrane"/>
    <property type="evidence" value="ECO:0007669"/>
    <property type="project" value="UniProtKB-SubCell"/>
</dbReference>
<feature type="binding site" evidence="10">
    <location>
        <position position="381"/>
    </location>
    <ligand>
        <name>a divalent metal cation</name>
        <dbReference type="ChEBI" id="CHEBI:60240"/>
    </ligand>
</feature>
<evidence type="ECO:0000259" key="12">
    <source>
        <dbReference type="Pfam" id="PF00534"/>
    </source>
</evidence>
<keyword evidence="11 14" id="KW-0808">Transferase</keyword>
<feature type="binding site" evidence="9">
    <location>
        <position position="381"/>
    </location>
    <ligand>
        <name>ATP</name>
        <dbReference type="ChEBI" id="CHEBI:30616"/>
    </ligand>
</feature>
<name>D5BQG5_PUNMI</name>
<dbReference type="AlphaFoldDB" id="D5BQG5"/>
<evidence type="ECO:0000256" key="9">
    <source>
        <dbReference type="PIRSR" id="PIRSR600829-3"/>
    </source>
</evidence>
<evidence type="ECO:0000256" key="6">
    <source>
        <dbReference type="ARBA" id="ARBA00022842"/>
    </source>
</evidence>
<dbReference type="Gene3D" id="3.40.50.2000">
    <property type="entry name" value="Glycogen Phosphorylase B"/>
    <property type="match status" value="2"/>
</dbReference>
<keyword evidence="11" id="KW-1133">Transmembrane helix</keyword>
<dbReference type="CDD" id="cd03814">
    <property type="entry name" value="GT4-like"/>
    <property type="match status" value="1"/>
</dbReference>
<dbReference type="GO" id="GO:0006654">
    <property type="term" value="P:phosphatidic acid biosynthetic process"/>
    <property type="evidence" value="ECO:0007669"/>
    <property type="project" value="InterPro"/>
</dbReference>
<proteinExistence type="inferred from homology"/>
<dbReference type="GO" id="GO:0004143">
    <property type="term" value="F:ATP-dependent diacylglycerol kinase activity"/>
    <property type="evidence" value="ECO:0007669"/>
    <property type="project" value="UniProtKB-EC"/>
</dbReference>
<keyword evidence="15" id="KW-1185">Reference proteome</keyword>
<dbReference type="CDD" id="cd14264">
    <property type="entry name" value="DAGK_IM"/>
    <property type="match status" value="1"/>
</dbReference>
<dbReference type="HOGENOM" id="CLU_522422_0_0_5"/>
<keyword evidence="4 11" id="KW-1003">Cell membrane</keyword>
<dbReference type="PANTHER" id="PTHR45947:SF3">
    <property type="entry name" value="SULFOQUINOVOSYL TRANSFERASE SQD2"/>
    <property type="match status" value="1"/>
</dbReference>
<comment type="similarity">
    <text evidence="11">Belongs to the bacterial diacylglycerol kinase family.</text>
</comment>
<evidence type="ECO:0000256" key="2">
    <source>
        <dbReference type="ARBA" id="ARBA00012133"/>
    </source>
</evidence>
<feature type="active site" description="Proton acceptor" evidence="7">
    <location>
        <position position="422"/>
    </location>
</feature>
<dbReference type="RefSeq" id="WP_013047309.1">
    <property type="nucleotide sequence ID" value="NC_014010.1"/>
</dbReference>
<dbReference type="InterPro" id="IPR028098">
    <property type="entry name" value="Glyco_trans_4-like_N"/>
</dbReference>
<dbReference type="EMBL" id="CP001751">
    <property type="protein sequence ID" value="ADE40683.1"/>
    <property type="molecule type" value="Genomic_DNA"/>
</dbReference>
<dbReference type="Pfam" id="PF00534">
    <property type="entry name" value="Glycos_transf_1"/>
    <property type="match status" value="1"/>
</dbReference>
<dbReference type="Pfam" id="PF01219">
    <property type="entry name" value="DAGK_prokar"/>
    <property type="match status" value="1"/>
</dbReference>
<dbReference type="OrthoDB" id="9802525at2"/>
<feature type="binding site" evidence="8">
    <location>
        <begin position="383"/>
        <end position="387"/>
    </location>
    <ligand>
        <name>substrate</name>
    </ligand>
</feature>
<dbReference type="GO" id="GO:0046872">
    <property type="term" value="F:metal ion binding"/>
    <property type="evidence" value="ECO:0007669"/>
    <property type="project" value="UniProtKB-KW"/>
</dbReference>
<feature type="domain" description="Glycosyltransferase subfamily 4-like N-terminal" evidence="13">
    <location>
        <begin position="19"/>
        <end position="170"/>
    </location>
</feature>
<evidence type="ECO:0000256" key="4">
    <source>
        <dbReference type="ARBA" id="ARBA00022519"/>
    </source>
</evidence>
<feature type="binding site" evidence="10">
    <location>
        <position position="429"/>
    </location>
    <ligand>
        <name>a divalent metal cation</name>
        <dbReference type="ChEBI" id="CHEBI:60240"/>
    </ligand>
</feature>
<dbReference type="InterPro" id="IPR000829">
    <property type="entry name" value="DAGK"/>
</dbReference>
<keyword evidence="9 11" id="KW-0547">Nucleotide-binding</keyword>
<feature type="transmembrane region" description="Helical" evidence="11">
    <location>
        <begin position="411"/>
        <end position="432"/>
    </location>
</feature>
<dbReference type="eggNOG" id="COG0818">
    <property type="taxonomic scope" value="Bacteria"/>
</dbReference>
<dbReference type="KEGG" id="apb:SAR116_2440"/>
<keyword evidence="5 10" id="KW-0479">Metal-binding</keyword>
<comment type="function">
    <text evidence="11">Catalyzes the ATP-dependent phosphorylation of sn-l,2-diacylglycerol (DAG) to phosphatidic acid. Involved in the recycling of diacylglycerol produced as a by-product during membrane-derived oligosaccharide (MDO) biosynthesis.</text>
</comment>
<dbReference type="InterPro" id="IPR036945">
    <property type="entry name" value="DAGK_sf"/>
</dbReference>
<keyword evidence="11" id="KW-0472">Membrane</keyword>
<dbReference type="GO" id="GO:0016757">
    <property type="term" value="F:glycosyltransferase activity"/>
    <property type="evidence" value="ECO:0007669"/>
    <property type="project" value="InterPro"/>
</dbReference>
<feature type="binding site" evidence="9">
    <location>
        <position position="362"/>
    </location>
    <ligand>
        <name>ATP</name>
        <dbReference type="ChEBI" id="CHEBI:30616"/>
    </ligand>
</feature>
<protein>
    <recommendedName>
        <fullName evidence="3 11">Diacylglycerol kinase</fullName>
        <ecNumber evidence="2 11">2.7.1.107</ecNumber>
    </recommendedName>
</protein>
<dbReference type="SUPFAM" id="SSF53756">
    <property type="entry name" value="UDP-Glycosyltransferase/glycogen phosphorylase"/>
    <property type="match status" value="1"/>
</dbReference>
<dbReference type="GO" id="GO:0005524">
    <property type="term" value="F:ATP binding"/>
    <property type="evidence" value="ECO:0007669"/>
    <property type="project" value="UniProtKB-KW"/>
</dbReference>
<organism evidence="14 15">
    <name type="scientific">Puniceispirillum marinum (strain IMCC1322)</name>
    <dbReference type="NCBI Taxonomy" id="488538"/>
    <lineage>
        <taxon>Bacteria</taxon>
        <taxon>Pseudomonadati</taxon>
        <taxon>Pseudomonadota</taxon>
        <taxon>Alphaproteobacteria</taxon>
        <taxon>Candidatus Puniceispirillales</taxon>
        <taxon>Candidatus Puniceispirillaceae</taxon>
        <taxon>Candidatus Puniceispirillum</taxon>
    </lineage>
</organism>
<evidence type="ECO:0000256" key="7">
    <source>
        <dbReference type="PIRSR" id="PIRSR600829-1"/>
    </source>
</evidence>
<evidence type="ECO:0000256" key="11">
    <source>
        <dbReference type="RuleBase" id="RU363065"/>
    </source>
</evidence>
<feature type="binding site" evidence="8">
    <location>
        <position position="451"/>
    </location>
    <ligand>
        <name>substrate</name>
    </ligand>
</feature>
<dbReference type="InterPro" id="IPR033718">
    <property type="entry name" value="DAGK_prok"/>
</dbReference>
<feature type="binding site" evidence="9">
    <location>
        <position position="429"/>
    </location>
    <ligand>
        <name>ATP</name>
        <dbReference type="ChEBI" id="CHEBI:30616"/>
    </ligand>
</feature>
<evidence type="ECO:0000259" key="13">
    <source>
        <dbReference type="Pfam" id="PF13439"/>
    </source>
</evidence>
<keyword evidence="11" id="KW-0443">Lipid metabolism</keyword>
<keyword evidence="6 10" id="KW-0460">Magnesium</keyword>
<gene>
    <name evidence="14" type="ordered locus">SAR116_2440</name>
</gene>
<feature type="transmembrane region" description="Helical" evidence="11">
    <location>
        <begin position="453"/>
        <end position="474"/>
    </location>
</feature>
<dbReference type="EC" id="2.7.1.107" evidence="2 11"/>
<accession>D5BQG5</accession>